<proteinExistence type="predicted"/>
<sequence length="118" mass="13453">MKKKRNQEELKRKVISVTKSSWVAVKAELVQPYHCCRLKNLQVDQTLSPVSKQPFASSTHNHRSADSAPYVINYKVTDLKSGHGHCKTPIAMQERHLPFLLAHNLSQNTKPSHESLLR</sequence>
<dbReference type="EMBL" id="JBBPBM010000006">
    <property type="protein sequence ID" value="KAK8581804.1"/>
    <property type="molecule type" value="Genomic_DNA"/>
</dbReference>
<accession>A0ABR2FLG5</accession>
<reference evidence="1 2" key="1">
    <citation type="journal article" date="2024" name="G3 (Bethesda)">
        <title>Genome assembly of Hibiscus sabdariffa L. provides insights into metabolisms of medicinal natural products.</title>
        <authorList>
            <person name="Kim T."/>
        </authorList>
    </citation>
    <scope>NUCLEOTIDE SEQUENCE [LARGE SCALE GENOMIC DNA]</scope>
    <source>
        <strain evidence="1">TK-2024</strain>
        <tissue evidence="1">Old leaves</tissue>
    </source>
</reference>
<protein>
    <submittedName>
        <fullName evidence="1">Uncharacterized protein</fullName>
    </submittedName>
</protein>
<gene>
    <name evidence="1" type="ORF">V6N12_072012</name>
</gene>
<dbReference type="Proteomes" id="UP001472677">
    <property type="component" value="Unassembled WGS sequence"/>
</dbReference>
<evidence type="ECO:0000313" key="1">
    <source>
        <dbReference type="EMBL" id="KAK8581804.1"/>
    </source>
</evidence>
<keyword evidence="2" id="KW-1185">Reference proteome</keyword>
<comment type="caution">
    <text evidence="1">The sequence shown here is derived from an EMBL/GenBank/DDBJ whole genome shotgun (WGS) entry which is preliminary data.</text>
</comment>
<evidence type="ECO:0000313" key="2">
    <source>
        <dbReference type="Proteomes" id="UP001472677"/>
    </source>
</evidence>
<organism evidence="1 2">
    <name type="scientific">Hibiscus sabdariffa</name>
    <name type="common">roselle</name>
    <dbReference type="NCBI Taxonomy" id="183260"/>
    <lineage>
        <taxon>Eukaryota</taxon>
        <taxon>Viridiplantae</taxon>
        <taxon>Streptophyta</taxon>
        <taxon>Embryophyta</taxon>
        <taxon>Tracheophyta</taxon>
        <taxon>Spermatophyta</taxon>
        <taxon>Magnoliopsida</taxon>
        <taxon>eudicotyledons</taxon>
        <taxon>Gunneridae</taxon>
        <taxon>Pentapetalae</taxon>
        <taxon>rosids</taxon>
        <taxon>malvids</taxon>
        <taxon>Malvales</taxon>
        <taxon>Malvaceae</taxon>
        <taxon>Malvoideae</taxon>
        <taxon>Hibiscus</taxon>
    </lineage>
</organism>
<name>A0ABR2FLG5_9ROSI</name>